<dbReference type="InterPro" id="IPR013083">
    <property type="entry name" value="Znf_RING/FYVE/PHD"/>
</dbReference>
<dbReference type="PROSITE" id="PS50145">
    <property type="entry name" value="ZF_TRAF"/>
    <property type="match status" value="1"/>
</dbReference>
<keyword evidence="2 4" id="KW-0863">Zinc-finger</keyword>
<proteinExistence type="predicted"/>
<dbReference type="PANTHER" id="PTHR10131:SF151">
    <property type="entry name" value="TNF RECEPTOR ASSOCIATED FACTOR (TRAF) HOMOLOG"/>
    <property type="match status" value="1"/>
</dbReference>
<dbReference type="Proteomes" id="UP000784294">
    <property type="component" value="Unassembled WGS sequence"/>
</dbReference>
<dbReference type="PANTHER" id="PTHR10131">
    <property type="entry name" value="TNF RECEPTOR ASSOCIATED FACTOR"/>
    <property type="match status" value="1"/>
</dbReference>
<name>A0A3S5CVA9_9PLAT</name>
<dbReference type="Gene3D" id="3.30.40.10">
    <property type="entry name" value="Zinc/RING finger domain, C3HC4 (zinc finger)"/>
    <property type="match status" value="1"/>
</dbReference>
<keyword evidence="1 4" id="KW-0479">Metal-binding</keyword>
<dbReference type="GO" id="GO:0008270">
    <property type="term" value="F:zinc ion binding"/>
    <property type="evidence" value="ECO:0007669"/>
    <property type="project" value="UniProtKB-KW"/>
</dbReference>
<dbReference type="InterPro" id="IPR001293">
    <property type="entry name" value="Znf_TRAF"/>
</dbReference>
<sequence>MTAGEEMTHTESCPQFPIPCPNGCKQQEVPRCMLAEHLENMCTKQELACPFAKHGCKFRGKKRNLTGHAEAETLTHLDLINSTTKQLLVLIEIQVGRLFDA</sequence>
<evidence type="ECO:0000256" key="4">
    <source>
        <dbReference type="PROSITE-ProRule" id="PRU00207"/>
    </source>
</evidence>
<feature type="zinc finger region" description="TRAF-type" evidence="4">
    <location>
        <begin position="8"/>
        <end position="65"/>
    </location>
</feature>
<keyword evidence="7" id="KW-1185">Reference proteome</keyword>
<dbReference type="AlphaFoldDB" id="A0A3S5CVA9"/>
<evidence type="ECO:0000256" key="2">
    <source>
        <dbReference type="ARBA" id="ARBA00022771"/>
    </source>
</evidence>
<dbReference type="GO" id="GO:0043122">
    <property type="term" value="P:regulation of canonical NF-kappaB signal transduction"/>
    <property type="evidence" value="ECO:0007669"/>
    <property type="project" value="TreeGrafter"/>
</dbReference>
<gene>
    <name evidence="6" type="ORF">PXEA_LOCUS35313</name>
</gene>
<dbReference type="Pfam" id="PF02176">
    <property type="entry name" value="zf-TRAF"/>
    <property type="match status" value="1"/>
</dbReference>
<organism evidence="6 7">
    <name type="scientific">Protopolystoma xenopodis</name>
    <dbReference type="NCBI Taxonomy" id="117903"/>
    <lineage>
        <taxon>Eukaryota</taxon>
        <taxon>Metazoa</taxon>
        <taxon>Spiralia</taxon>
        <taxon>Lophotrochozoa</taxon>
        <taxon>Platyhelminthes</taxon>
        <taxon>Monogenea</taxon>
        <taxon>Polyopisthocotylea</taxon>
        <taxon>Polystomatidea</taxon>
        <taxon>Polystomatidae</taxon>
        <taxon>Protopolystoma</taxon>
    </lineage>
</organism>
<protein>
    <recommendedName>
        <fullName evidence="5">TRAF-type domain-containing protein</fullName>
    </recommendedName>
</protein>
<evidence type="ECO:0000259" key="5">
    <source>
        <dbReference type="PROSITE" id="PS50145"/>
    </source>
</evidence>
<dbReference type="SUPFAM" id="SSF49599">
    <property type="entry name" value="TRAF domain-like"/>
    <property type="match status" value="1"/>
</dbReference>
<feature type="domain" description="TRAF-type" evidence="5">
    <location>
        <begin position="8"/>
        <end position="65"/>
    </location>
</feature>
<reference evidence="6" key="1">
    <citation type="submission" date="2018-11" db="EMBL/GenBank/DDBJ databases">
        <authorList>
            <consortium name="Pathogen Informatics"/>
        </authorList>
    </citation>
    <scope>NUCLEOTIDE SEQUENCE</scope>
</reference>
<keyword evidence="3 4" id="KW-0862">Zinc</keyword>
<dbReference type="EMBL" id="CAAALY010271429">
    <property type="protein sequence ID" value="VEL41873.1"/>
    <property type="molecule type" value="Genomic_DNA"/>
</dbReference>
<comment type="caution">
    <text evidence="6">The sequence shown here is derived from an EMBL/GenBank/DDBJ whole genome shotgun (WGS) entry which is preliminary data.</text>
</comment>
<evidence type="ECO:0000313" key="7">
    <source>
        <dbReference type="Proteomes" id="UP000784294"/>
    </source>
</evidence>
<evidence type="ECO:0000256" key="1">
    <source>
        <dbReference type="ARBA" id="ARBA00022723"/>
    </source>
</evidence>
<evidence type="ECO:0000313" key="6">
    <source>
        <dbReference type="EMBL" id="VEL41873.1"/>
    </source>
</evidence>
<evidence type="ECO:0000256" key="3">
    <source>
        <dbReference type="ARBA" id="ARBA00022833"/>
    </source>
</evidence>
<dbReference type="OrthoDB" id="5947827at2759"/>
<accession>A0A3S5CVA9</accession>